<dbReference type="OrthoDB" id="1653447at2759"/>
<dbReference type="PANTHER" id="PTHR37732">
    <property type="entry name" value="OS08G0104400 PROTEIN"/>
    <property type="match status" value="1"/>
</dbReference>
<sequence length="80" mass="9586">MTRNQDDIKHGAAQAMLSEDEMLRVGYKHGTPLGKRQDLRRRARRPLRRRPADLRGHQERTPRRRRSQLRRTKLSRKAPH</sequence>
<reference evidence="2" key="1">
    <citation type="submission" date="2022-05" db="EMBL/GenBank/DDBJ databases">
        <title>The Musa troglodytarum L. genome provides insights into the mechanism of non-climacteric behaviour and enrichment of carotenoids.</title>
        <authorList>
            <person name="Wang J."/>
        </authorList>
    </citation>
    <scope>NUCLEOTIDE SEQUENCE</scope>
    <source>
        <tissue evidence="2">Leaf</tissue>
    </source>
</reference>
<evidence type="ECO:0000256" key="1">
    <source>
        <dbReference type="SAM" id="MobiDB-lite"/>
    </source>
</evidence>
<organism evidence="2 3">
    <name type="scientific">Musa troglodytarum</name>
    <name type="common">fe'i banana</name>
    <dbReference type="NCBI Taxonomy" id="320322"/>
    <lineage>
        <taxon>Eukaryota</taxon>
        <taxon>Viridiplantae</taxon>
        <taxon>Streptophyta</taxon>
        <taxon>Embryophyta</taxon>
        <taxon>Tracheophyta</taxon>
        <taxon>Spermatophyta</taxon>
        <taxon>Magnoliopsida</taxon>
        <taxon>Liliopsida</taxon>
        <taxon>Zingiberales</taxon>
        <taxon>Musaceae</taxon>
        <taxon>Musa</taxon>
    </lineage>
</organism>
<evidence type="ECO:0000313" key="3">
    <source>
        <dbReference type="Proteomes" id="UP001055439"/>
    </source>
</evidence>
<feature type="compositionally biased region" description="Basic residues" evidence="1">
    <location>
        <begin position="38"/>
        <end position="49"/>
    </location>
</feature>
<dbReference type="GO" id="GO:0010162">
    <property type="term" value="P:seed dormancy process"/>
    <property type="evidence" value="ECO:0007669"/>
    <property type="project" value="InterPro"/>
</dbReference>
<dbReference type="Proteomes" id="UP001055439">
    <property type="component" value="Chromosome 10"/>
</dbReference>
<dbReference type="AlphaFoldDB" id="A0A9E7EUV8"/>
<dbReference type="EMBL" id="CP097503">
    <property type="protein sequence ID" value="URD84619.1"/>
    <property type="molecule type" value="Genomic_DNA"/>
</dbReference>
<protein>
    <submittedName>
        <fullName evidence="2">Uncharacterized protein</fullName>
    </submittedName>
</protein>
<feature type="compositionally biased region" description="Basic and acidic residues" evidence="1">
    <location>
        <begin position="50"/>
        <end position="61"/>
    </location>
</feature>
<dbReference type="PANTHER" id="PTHR37732:SF2">
    <property type="entry name" value="SEED MATURATION PROTEIN 1"/>
    <property type="match status" value="1"/>
</dbReference>
<name>A0A9E7EUV8_9LILI</name>
<accession>A0A9E7EUV8</accession>
<keyword evidence="3" id="KW-1185">Reference proteome</keyword>
<feature type="compositionally biased region" description="Basic residues" evidence="1">
    <location>
        <begin position="62"/>
        <end position="80"/>
    </location>
</feature>
<gene>
    <name evidence="2" type="ORF">MUK42_10432</name>
</gene>
<proteinExistence type="predicted"/>
<evidence type="ECO:0000313" key="2">
    <source>
        <dbReference type="EMBL" id="URD84619.1"/>
    </source>
</evidence>
<feature type="region of interest" description="Disordered" evidence="1">
    <location>
        <begin position="26"/>
        <end position="80"/>
    </location>
</feature>
<dbReference type="InterPro" id="IPR044984">
    <property type="entry name" value="SMP1"/>
</dbReference>